<protein>
    <recommendedName>
        <fullName evidence="3">Polynucleotide kinase</fullName>
    </recommendedName>
</protein>
<evidence type="ECO:0000313" key="1">
    <source>
        <dbReference type="EMBL" id="MBO2012552.1"/>
    </source>
</evidence>
<comment type="caution">
    <text evidence="1">The sequence shown here is derived from an EMBL/GenBank/DDBJ whole genome shotgun (WGS) entry which is preliminary data.</text>
</comment>
<name>A0ABS3QMS1_9BACT</name>
<organism evidence="1 2">
    <name type="scientific">Hymenobacter negativus</name>
    <dbReference type="NCBI Taxonomy" id="2795026"/>
    <lineage>
        <taxon>Bacteria</taxon>
        <taxon>Pseudomonadati</taxon>
        <taxon>Bacteroidota</taxon>
        <taxon>Cytophagia</taxon>
        <taxon>Cytophagales</taxon>
        <taxon>Hymenobacteraceae</taxon>
        <taxon>Hymenobacter</taxon>
    </lineage>
</organism>
<gene>
    <name evidence="1" type="ORF">J4E00_26055</name>
</gene>
<accession>A0ABS3QMS1</accession>
<dbReference type="EMBL" id="JAGETZ010000018">
    <property type="protein sequence ID" value="MBO2012552.1"/>
    <property type="molecule type" value="Genomic_DNA"/>
</dbReference>
<proteinExistence type="predicted"/>
<evidence type="ECO:0008006" key="3">
    <source>
        <dbReference type="Google" id="ProtNLM"/>
    </source>
</evidence>
<dbReference type="Proteomes" id="UP000664369">
    <property type="component" value="Unassembled WGS sequence"/>
</dbReference>
<evidence type="ECO:0000313" key="2">
    <source>
        <dbReference type="Proteomes" id="UP000664369"/>
    </source>
</evidence>
<keyword evidence="2" id="KW-1185">Reference proteome</keyword>
<reference evidence="1 2" key="1">
    <citation type="submission" date="2021-03" db="EMBL/GenBank/DDBJ databases">
        <authorList>
            <person name="Kim M.K."/>
        </authorList>
    </citation>
    <scope>NUCLEOTIDE SEQUENCE [LARGE SCALE GENOMIC DNA]</scope>
    <source>
        <strain evidence="1 2">BT442</strain>
    </source>
</reference>
<dbReference type="Pfam" id="PF18143">
    <property type="entry name" value="HAD_SAK_2"/>
    <property type="match status" value="1"/>
</dbReference>
<dbReference type="RefSeq" id="WP_208178290.1">
    <property type="nucleotide sequence ID" value="NZ_JAGETZ010000018.1"/>
</dbReference>
<sequence>MVILLDIDGVLVTTPVWRVVELEPDGFMKFNEKAAKNLARIIDETDASIVLTTSHRINYSLEEWKVLLNTRGIIPSSIEKVNDSSVLNHNQDRGREIEDWVSRGGYEKNYVIIDDDLSINELPAEIKSRFVQTMPMIGLDEDATVKALAILYDIE</sequence>